<dbReference type="SUPFAM" id="SSF144091">
    <property type="entry name" value="Rhomboid-like"/>
    <property type="match status" value="1"/>
</dbReference>
<sequence length="160" mass="16855">MEPTSGGFGILHIIFNMYWLWSLGRVVEQVLGRLRFTALYLLSALGGSVLGYLISPDQAAVGASGAIFGLAAAYFIFSRRLNHDPAGATRLIVTFLVWMVVSAGISSWEGHLGGLLAGGAVALGLAHLPRKQHLATTGGMLLLLIILVALKTSQLTGALI</sequence>
<dbReference type="Pfam" id="PF01694">
    <property type="entry name" value="Rhomboid"/>
    <property type="match status" value="1"/>
</dbReference>
<evidence type="ECO:0000256" key="6">
    <source>
        <dbReference type="ARBA" id="ARBA00023136"/>
    </source>
</evidence>
<feature type="transmembrane region" description="Helical" evidence="7">
    <location>
        <begin position="36"/>
        <end position="54"/>
    </location>
</feature>
<dbReference type="PANTHER" id="PTHR43731">
    <property type="entry name" value="RHOMBOID PROTEASE"/>
    <property type="match status" value="1"/>
</dbReference>
<dbReference type="Gene3D" id="1.20.1540.10">
    <property type="entry name" value="Rhomboid-like"/>
    <property type="match status" value="1"/>
</dbReference>
<evidence type="ECO:0000256" key="2">
    <source>
        <dbReference type="ARBA" id="ARBA00009045"/>
    </source>
</evidence>
<keyword evidence="10" id="KW-1185">Reference proteome</keyword>
<dbReference type="RefSeq" id="WP_344941274.1">
    <property type="nucleotide sequence ID" value="NZ_BAAAZR010000008.1"/>
</dbReference>
<keyword evidence="5 7" id="KW-1133">Transmembrane helix</keyword>
<organism evidence="9 10">
    <name type="scientific">Sphaerisporangium flaviroseum</name>
    <dbReference type="NCBI Taxonomy" id="509199"/>
    <lineage>
        <taxon>Bacteria</taxon>
        <taxon>Bacillati</taxon>
        <taxon>Actinomycetota</taxon>
        <taxon>Actinomycetes</taxon>
        <taxon>Streptosporangiales</taxon>
        <taxon>Streptosporangiaceae</taxon>
        <taxon>Sphaerisporangium</taxon>
    </lineage>
</organism>
<evidence type="ECO:0000256" key="7">
    <source>
        <dbReference type="SAM" id="Phobius"/>
    </source>
</evidence>
<comment type="similarity">
    <text evidence="2">Belongs to the peptidase S54 family.</text>
</comment>
<comment type="caution">
    <text evidence="9">The sequence shown here is derived from an EMBL/GenBank/DDBJ whole genome shotgun (WGS) entry which is preliminary data.</text>
</comment>
<evidence type="ECO:0000256" key="3">
    <source>
        <dbReference type="ARBA" id="ARBA00022692"/>
    </source>
</evidence>
<feature type="transmembrane region" description="Helical" evidence="7">
    <location>
        <begin position="89"/>
        <end position="105"/>
    </location>
</feature>
<evidence type="ECO:0000256" key="1">
    <source>
        <dbReference type="ARBA" id="ARBA00004141"/>
    </source>
</evidence>
<dbReference type="PANTHER" id="PTHR43731:SF14">
    <property type="entry name" value="PRESENILIN-ASSOCIATED RHOMBOID-LIKE PROTEIN, MITOCHONDRIAL"/>
    <property type="match status" value="1"/>
</dbReference>
<dbReference type="EMBL" id="BAAAZR010000008">
    <property type="protein sequence ID" value="GAA3813433.1"/>
    <property type="molecule type" value="Genomic_DNA"/>
</dbReference>
<keyword evidence="4" id="KW-0378">Hydrolase</keyword>
<reference evidence="10" key="1">
    <citation type="journal article" date="2019" name="Int. J. Syst. Evol. Microbiol.">
        <title>The Global Catalogue of Microorganisms (GCM) 10K type strain sequencing project: providing services to taxonomists for standard genome sequencing and annotation.</title>
        <authorList>
            <consortium name="The Broad Institute Genomics Platform"/>
            <consortium name="The Broad Institute Genome Sequencing Center for Infectious Disease"/>
            <person name="Wu L."/>
            <person name="Ma J."/>
        </authorList>
    </citation>
    <scope>NUCLEOTIDE SEQUENCE [LARGE SCALE GENOMIC DNA]</scope>
    <source>
        <strain evidence="10">JCM 16908</strain>
    </source>
</reference>
<feature type="domain" description="Peptidase S54 rhomboid" evidence="8">
    <location>
        <begin position="8"/>
        <end position="125"/>
    </location>
</feature>
<dbReference type="InterPro" id="IPR035952">
    <property type="entry name" value="Rhomboid-like_sf"/>
</dbReference>
<name>A0ABP7IA87_9ACTN</name>
<dbReference type="Proteomes" id="UP001500888">
    <property type="component" value="Unassembled WGS sequence"/>
</dbReference>
<protein>
    <recommendedName>
        <fullName evidence="8">Peptidase S54 rhomboid domain-containing protein</fullName>
    </recommendedName>
</protein>
<keyword evidence="3 7" id="KW-0812">Transmembrane</keyword>
<comment type="subcellular location">
    <subcellularLocation>
        <location evidence="1">Membrane</location>
        <topology evidence="1">Multi-pass membrane protein</topology>
    </subcellularLocation>
</comment>
<feature type="transmembrane region" description="Helical" evidence="7">
    <location>
        <begin position="6"/>
        <end position="24"/>
    </location>
</feature>
<evidence type="ECO:0000313" key="9">
    <source>
        <dbReference type="EMBL" id="GAA3813433.1"/>
    </source>
</evidence>
<evidence type="ECO:0000259" key="8">
    <source>
        <dbReference type="Pfam" id="PF01694"/>
    </source>
</evidence>
<dbReference type="InterPro" id="IPR022764">
    <property type="entry name" value="Peptidase_S54_rhomboid_dom"/>
</dbReference>
<keyword evidence="6 7" id="KW-0472">Membrane</keyword>
<proteinExistence type="inferred from homology"/>
<gene>
    <name evidence="9" type="ORF">GCM10022226_37700</name>
</gene>
<evidence type="ECO:0000313" key="10">
    <source>
        <dbReference type="Proteomes" id="UP001500888"/>
    </source>
</evidence>
<evidence type="ECO:0000256" key="5">
    <source>
        <dbReference type="ARBA" id="ARBA00022989"/>
    </source>
</evidence>
<evidence type="ECO:0000256" key="4">
    <source>
        <dbReference type="ARBA" id="ARBA00022801"/>
    </source>
</evidence>
<dbReference type="InterPro" id="IPR050925">
    <property type="entry name" value="Rhomboid_protease_S54"/>
</dbReference>
<feature type="transmembrane region" description="Helical" evidence="7">
    <location>
        <begin position="60"/>
        <end position="77"/>
    </location>
</feature>
<accession>A0ABP7IA87</accession>